<dbReference type="Pfam" id="PF07715">
    <property type="entry name" value="Plug"/>
    <property type="match status" value="1"/>
</dbReference>
<dbReference type="eggNOG" id="COG4206">
    <property type="taxonomic scope" value="Bacteria"/>
</dbReference>
<feature type="region of interest" description="Disordered" evidence="1">
    <location>
        <begin position="33"/>
        <end position="61"/>
    </location>
</feature>
<evidence type="ECO:0000313" key="4">
    <source>
        <dbReference type="EMBL" id="AMW04952.1"/>
    </source>
</evidence>
<feature type="signal peptide" evidence="2">
    <location>
        <begin position="1"/>
        <end position="24"/>
    </location>
</feature>
<reference evidence="4 5" key="2">
    <citation type="journal article" date="2016" name="Environ. Microbiol. Rep.">
        <title>Metagenomic evidence for the presence of phototrophic Gemmatimonadetes bacteria in diverse environments.</title>
        <authorList>
            <person name="Zeng Y."/>
            <person name="Baumbach J."/>
            <person name="Barbosa E.G."/>
            <person name="Azevedo V."/>
            <person name="Zhang C."/>
            <person name="Koblizek M."/>
        </authorList>
    </citation>
    <scope>NUCLEOTIDE SEQUENCE [LARGE SCALE GENOMIC DNA]</scope>
    <source>
        <strain evidence="4 5">AP64</strain>
    </source>
</reference>
<dbReference type="Proteomes" id="UP000076404">
    <property type="component" value="Chromosome"/>
</dbReference>
<dbReference type="InterPro" id="IPR012910">
    <property type="entry name" value="Plug_dom"/>
</dbReference>
<reference evidence="4 5" key="1">
    <citation type="journal article" date="2014" name="Proc. Natl. Acad. Sci. U.S.A.">
        <title>Functional type 2 photosynthetic reaction centers found in the rare bacterial phylum Gemmatimonadetes.</title>
        <authorList>
            <person name="Zeng Y."/>
            <person name="Feng F."/>
            <person name="Medova H."/>
            <person name="Dean J."/>
            <person name="Koblizek M."/>
        </authorList>
    </citation>
    <scope>NUCLEOTIDE SEQUENCE [LARGE SCALE GENOMIC DNA]</scope>
    <source>
        <strain evidence="4 5">AP64</strain>
    </source>
</reference>
<keyword evidence="2" id="KW-0732">Signal</keyword>
<evidence type="ECO:0000313" key="5">
    <source>
        <dbReference type="Proteomes" id="UP000076404"/>
    </source>
</evidence>
<dbReference type="KEGG" id="gph:GEMMAAP_09150"/>
<protein>
    <recommendedName>
        <fullName evidence="3">TonB-dependent receptor plug domain-containing protein</fullName>
    </recommendedName>
</protein>
<sequence>MQRTVVALVTMVTLVAAGVSSVQAQVRPDTLRKSDSVRVSVPVPSPDSGAARRSPEADSSLRARARQVADSLAKVKAGDTIRSPLARFETPRNMETVDRLRWRGDSIMGSGAINLADLLDRVPGITTYRSGWFAGLHGASLNGDASRIRIFLDGVELDAVEPRNGGMLDLTDVPIWNLDEVVLERSPGEVRVWLRSKTVTSITPATRVDIFTGDLNTNAFRGFLARRWRNGAVLQLGGQQIATQSGRVSAFGGTEGSTRLRSDGESQSFYARVGWSRGKLSVDGFANSIGRERDAHTPRTDYLALPSFKGQRREGYLRVGYGDTTRGFWSQAIMNALRTKQQGRDTTIITDGDTVVVEGDTIRGQTQHVVAVGYRGSWWTASLTNRLRPRAGTLEQAPVARAQAQWWKLDAGAWVERNGRDSTDRTELFARVRPVPWLAVVVGRSSRSPDDTTGRPAASTLRAEAAVKVKRLWFGGGVIRDDATVYGTLPLLGPTPSVIAANPATGVTVSANGRLYKDVYVDVQAVSWDAAQYNRPKTQIRTEIALISEWRSKFPKGQFGFNARLIFDSRSGVPFFYGPDEDPLKWTTEPAQVATGLLEIRLQRGTLFYQYRNLTGGQYEQIRGITMPPAVQMYGVRWEFSN</sequence>
<proteinExistence type="predicted"/>
<evidence type="ECO:0000256" key="2">
    <source>
        <dbReference type="SAM" id="SignalP"/>
    </source>
</evidence>
<feature type="domain" description="TonB-dependent receptor plug" evidence="3">
    <location>
        <begin position="106"/>
        <end position="189"/>
    </location>
</feature>
<organism evidence="4 5">
    <name type="scientific">Gemmatimonas phototrophica</name>
    <dbReference type="NCBI Taxonomy" id="1379270"/>
    <lineage>
        <taxon>Bacteria</taxon>
        <taxon>Pseudomonadati</taxon>
        <taxon>Gemmatimonadota</taxon>
        <taxon>Gemmatimonadia</taxon>
        <taxon>Gemmatimonadales</taxon>
        <taxon>Gemmatimonadaceae</taxon>
        <taxon>Gemmatimonas</taxon>
    </lineage>
</organism>
<accession>A0A143BKB2</accession>
<gene>
    <name evidence="4" type="ORF">GEMMAAP_09150</name>
</gene>
<evidence type="ECO:0000259" key="3">
    <source>
        <dbReference type="Pfam" id="PF07715"/>
    </source>
</evidence>
<dbReference type="STRING" id="1379270.GEMMAAP_09150"/>
<keyword evidence="5" id="KW-1185">Reference proteome</keyword>
<dbReference type="EMBL" id="CP011454">
    <property type="protein sequence ID" value="AMW04952.1"/>
    <property type="molecule type" value="Genomic_DNA"/>
</dbReference>
<dbReference type="AlphaFoldDB" id="A0A143BKB2"/>
<feature type="chain" id="PRO_5007506722" description="TonB-dependent receptor plug domain-containing protein" evidence="2">
    <location>
        <begin position="25"/>
        <end position="642"/>
    </location>
</feature>
<dbReference type="SUPFAM" id="SSF56935">
    <property type="entry name" value="Porins"/>
    <property type="match status" value="1"/>
</dbReference>
<feature type="compositionally biased region" description="Low complexity" evidence="1">
    <location>
        <begin position="37"/>
        <end position="48"/>
    </location>
</feature>
<name>A0A143BKB2_9BACT</name>
<evidence type="ECO:0000256" key="1">
    <source>
        <dbReference type="SAM" id="MobiDB-lite"/>
    </source>
</evidence>